<gene>
    <name evidence="2" type="ORF">PSNMU_V1.4_AUG-EV-PASAV3_0077480</name>
</gene>
<sequence>MFFSTLQAARCPYTARYAPNIRCTDGRFRFFRSLAPATTAKTTALFASRCGHNHTNYRHPRRRGHCRRLSTESVVTAPADWNALYPSPSAIDVSPLACSLRARVREYTSENGRLKLIGVLANEGSHRINSDLYSERIKHTFEEDGIDYEVWRYPELESRDNGSDKEQQAKIQWIKDRIHRINERTDIDGALVFYPIYPFGPKGPYKNKLMGVYYKTQDDHIRDLLLPGKDVEGLCRNKWFKIRDSKQKNSPATYPCTALSVLKILEEYHMGRRNNQPNDCWKDQTICIINRSEIMGRPLAVMLAKKGATVYSIDIDSILQFRPDGKRLRRCNPATTSLESCTRESNVVVAGVPQASFRIPISSIREGATIVNVAEVPNVCEATLFRERPDVRYIPQVGKVTVATLSLNLMNLKVNRPGSS</sequence>
<dbReference type="SUPFAM" id="SSF51735">
    <property type="entry name" value="NAD(P)-binding Rossmann-fold domains"/>
    <property type="match status" value="1"/>
</dbReference>
<reference evidence="2 3" key="1">
    <citation type="submission" date="2019-01" db="EMBL/GenBank/DDBJ databases">
        <authorList>
            <person name="Ferrante I. M."/>
        </authorList>
    </citation>
    <scope>NUCLEOTIDE SEQUENCE [LARGE SCALE GENOMIC DNA]</scope>
    <source>
        <strain evidence="2 3">B856</strain>
    </source>
</reference>
<proteinExistence type="predicted"/>
<dbReference type="PANTHER" id="PTHR48099:SF3">
    <property type="entry name" value="METHYLENETETRAHYDROFOLATE DEHYDROGENASE [NAD(+)]"/>
    <property type="match status" value="1"/>
</dbReference>
<feature type="domain" description="Tetrahydrofolate dehydrogenase/cyclohydrolase NAD(P)-binding" evidence="1">
    <location>
        <begin position="255"/>
        <end position="373"/>
    </location>
</feature>
<dbReference type="InterPro" id="IPR020631">
    <property type="entry name" value="THF_DH/CycHdrlase_NAD-bd_dom"/>
</dbReference>
<protein>
    <recommendedName>
        <fullName evidence="1">Tetrahydrofolate dehydrogenase/cyclohydrolase NAD(P)-binding domain-containing protein</fullName>
    </recommendedName>
</protein>
<dbReference type="GO" id="GO:0005829">
    <property type="term" value="C:cytosol"/>
    <property type="evidence" value="ECO:0007669"/>
    <property type="project" value="TreeGrafter"/>
</dbReference>
<evidence type="ECO:0000313" key="2">
    <source>
        <dbReference type="EMBL" id="VEU40907.1"/>
    </source>
</evidence>
<dbReference type="GO" id="GO:0004487">
    <property type="term" value="F:methylenetetrahydrofolate dehydrogenase (NAD+) activity"/>
    <property type="evidence" value="ECO:0007669"/>
    <property type="project" value="TreeGrafter"/>
</dbReference>
<dbReference type="GO" id="GO:0009113">
    <property type="term" value="P:purine nucleobase biosynthetic process"/>
    <property type="evidence" value="ECO:0007669"/>
    <property type="project" value="TreeGrafter"/>
</dbReference>
<dbReference type="GO" id="GO:0035999">
    <property type="term" value="P:tetrahydrofolate interconversion"/>
    <property type="evidence" value="ECO:0007669"/>
    <property type="project" value="TreeGrafter"/>
</dbReference>
<dbReference type="GO" id="GO:0004477">
    <property type="term" value="F:methenyltetrahydrofolate cyclohydrolase activity"/>
    <property type="evidence" value="ECO:0007669"/>
    <property type="project" value="TreeGrafter"/>
</dbReference>
<dbReference type="EMBL" id="CAACVS010000314">
    <property type="protein sequence ID" value="VEU40907.1"/>
    <property type="molecule type" value="Genomic_DNA"/>
</dbReference>
<dbReference type="AlphaFoldDB" id="A0A448ZFU8"/>
<dbReference type="InterPro" id="IPR036291">
    <property type="entry name" value="NAD(P)-bd_dom_sf"/>
</dbReference>
<evidence type="ECO:0000259" key="1">
    <source>
        <dbReference type="Pfam" id="PF02882"/>
    </source>
</evidence>
<organism evidence="2 3">
    <name type="scientific">Pseudo-nitzschia multistriata</name>
    <dbReference type="NCBI Taxonomy" id="183589"/>
    <lineage>
        <taxon>Eukaryota</taxon>
        <taxon>Sar</taxon>
        <taxon>Stramenopiles</taxon>
        <taxon>Ochrophyta</taxon>
        <taxon>Bacillariophyta</taxon>
        <taxon>Bacillariophyceae</taxon>
        <taxon>Bacillariophycidae</taxon>
        <taxon>Bacillariales</taxon>
        <taxon>Bacillariaceae</taxon>
        <taxon>Pseudo-nitzschia</taxon>
    </lineage>
</organism>
<dbReference type="Gene3D" id="3.40.50.10860">
    <property type="entry name" value="Leucine Dehydrogenase, chain A, domain 1"/>
    <property type="match status" value="1"/>
</dbReference>
<evidence type="ECO:0000313" key="3">
    <source>
        <dbReference type="Proteomes" id="UP000291116"/>
    </source>
</evidence>
<keyword evidence="3" id="KW-1185">Reference proteome</keyword>
<name>A0A448ZFU8_9STRA</name>
<dbReference type="Pfam" id="PF02882">
    <property type="entry name" value="THF_DHG_CYH_C"/>
    <property type="match status" value="1"/>
</dbReference>
<dbReference type="Gene3D" id="3.40.50.720">
    <property type="entry name" value="NAD(P)-binding Rossmann-like Domain"/>
    <property type="match status" value="1"/>
</dbReference>
<dbReference type="Proteomes" id="UP000291116">
    <property type="component" value="Unassembled WGS sequence"/>
</dbReference>
<dbReference type="GO" id="GO:0004488">
    <property type="term" value="F:methylenetetrahydrofolate dehydrogenase (NADP+) activity"/>
    <property type="evidence" value="ECO:0007669"/>
    <property type="project" value="InterPro"/>
</dbReference>
<accession>A0A448ZFU8</accession>
<dbReference type="PANTHER" id="PTHR48099">
    <property type="entry name" value="C-1-TETRAHYDROFOLATE SYNTHASE, CYTOPLASMIC-RELATED"/>
    <property type="match status" value="1"/>
</dbReference>
<dbReference type="OrthoDB" id="41403at2759"/>